<dbReference type="RefSeq" id="WP_208882747.1">
    <property type="nucleotide sequence ID" value="NZ_CP031320.1"/>
</dbReference>
<evidence type="ECO:0000313" key="2">
    <source>
        <dbReference type="EMBL" id="AXK36073.1"/>
    </source>
</evidence>
<feature type="compositionally biased region" description="Basic and acidic residues" evidence="1">
    <location>
        <begin position="53"/>
        <end position="62"/>
    </location>
</feature>
<sequence length="159" mass="16251">MDPVSVGLLAALAGGAGGELGRQAWAGLTALVRRPFRRDAGEEAPAVSSGEAELARLEEDPADQRQAQALSIALAVRAALDTDFRTGLEAWQEQAKLVSTGDGTVHNTISGGTQHGPVLQGRDFSGLSFTTPPPAPSAPAAQPTADTDDGDSTLPPARS</sequence>
<proteinExistence type="predicted"/>
<gene>
    <name evidence="2" type="ORF">DVA86_29230</name>
</gene>
<evidence type="ECO:0000256" key="1">
    <source>
        <dbReference type="SAM" id="MobiDB-lite"/>
    </source>
</evidence>
<dbReference type="KEGG" id="sarm:DVA86_29230"/>
<feature type="region of interest" description="Disordered" evidence="1">
    <location>
        <begin position="39"/>
        <end position="62"/>
    </location>
</feature>
<dbReference type="Proteomes" id="UP000254425">
    <property type="component" value="Chromosome"/>
</dbReference>
<dbReference type="AlphaFoldDB" id="A0A345XWQ7"/>
<reference evidence="2 3" key="1">
    <citation type="submission" date="2018-07" db="EMBL/GenBank/DDBJ databases">
        <title>Draft genome of the type strain Streptomyces armeniacus ATCC 15676.</title>
        <authorList>
            <person name="Labana P."/>
            <person name="Gosse J.T."/>
            <person name="Boddy C.N."/>
        </authorList>
    </citation>
    <scope>NUCLEOTIDE SEQUENCE [LARGE SCALE GENOMIC DNA]</scope>
    <source>
        <strain evidence="2 3">ATCC 15676</strain>
    </source>
</reference>
<keyword evidence="3" id="KW-1185">Reference proteome</keyword>
<dbReference type="EMBL" id="CP031320">
    <property type="protein sequence ID" value="AXK36073.1"/>
    <property type="molecule type" value="Genomic_DNA"/>
</dbReference>
<feature type="region of interest" description="Disordered" evidence="1">
    <location>
        <begin position="99"/>
        <end position="159"/>
    </location>
</feature>
<protein>
    <submittedName>
        <fullName evidence="2">Uncharacterized protein</fullName>
    </submittedName>
</protein>
<evidence type="ECO:0000313" key="3">
    <source>
        <dbReference type="Proteomes" id="UP000254425"/>
    </source>
</evidence>
<feature type="compositionally biased region" description="Polar residues" evidence="1">
    <location>
        <begin position="101"/>
        <end position="112"/>
    </location>
</feature>
<organism evidence="2 3">
    <name type="scientific">Streptomyces armeniacus</name>
    <dbReference type="NCBI Taxonomy" id="83291"/>
    <lineage>
        <taxon>Bacteria</taxon>
        <taxon>Bacillati</taxon>
        <taxon>Actinomycetota</taxon>
        <taxon>Actinomycetes</taxon>
        <taxon>Kitasatosporales</taxon>
        <taxon>Streptomycetaceae</taxon>
        <taxon>Streptomyces</taxon>
    </lineage>
</organism>
<name>A0A345XWQ7_9ACTN</name>
<accession>A0A345XWQ7</accession>